<evidence type="ECO:0000313" key="13">
    <source>
        <dbReference type="EMBL" id="QDQ26494.1"/>
    </source>
</evidence>
<evidence type="ECO:0000256" key="10">
    <source>
        <dbReference type="ARBA" id="ARBA00047481"/>
    </source>
</evidence>
<feature type="modified residue" description="N6-(pyridoxal phosphate)lysine" evidence="11">
    <location>
        <position position="215"/>
    </location>
</feature>
<comment type="pathway">
    <text evidence="2 11">Amino-acid biosynthesis; L-histidine biosynthesis; L-histidine from 5-phospho-alpha-D-ribose 1-diphosphate: step 7/9.</text>
</comment>
<dbReference type="UniPathway" id="UPA00031">
    <property type="reaction ID" value="UER00012"/>
</dbReference>
<keyword evidence="5 11" id="KW-0032">Aminotransferase</keyword>
<dbReference type="PANTHER" id="PTHR42885:SF2">
    <property type="entry name" value="HISTIDINOL-PHOSPHATE AMINOTRANSFERASE"/>
    <property type="match status" value="1"/>
</dbReference>
<dbReference type="GO" id="GO:0030170">
    <property type="term" value="F:pyridoxal phosphate binding"/>
    <property type="evidence" value="ECO:0007669"/>
    <property type="project" value="InterPro"/>
</dbReference>
<evidence type="ECO:0000256" key="9">
    <source>
        <dbReference type="ARBA" id="ARBA00023102"/>
    </source>
</evidence>
<evidence type="ECO:0000259" key="12">
    <source>
        <dbReference type="Pfam" id="PF00155"/>
    </source>
</evidence>
<keyword evidence="7 11" id="KW-0808">Transferase</keyword>
<evidence type="ECO:0000256" key="8">
    <source>
        <dbReference type="ARBA" id="ARBA00022898"/>
    </source>
</evidence>
<evidence type="ECO:0000256" key="2">
    <source>
        <dbReference type="ARBA" id="ARBA00005011"/>
    </source>
</evidence>
<dbReference type="HAMAP" id="MF_01023">
    <property type="entry name" value="HisC_aminotrans_2"/>
    <property type="match status" value="1"/>
</dbReference>
<dbReference type="InterPro" id="IPR015422">
    <property type="entry name" value="PyrdxlP-dep_Trfase_small"/>
</dbReference>
<keyword evidence="8 11" id="KW-0663">Pyridoxal phosphate</keyword>
<proteinExistence type="inferred from homology"/>
<dbReference type="PANTHER" id="PTHR42885">
    <property type="entry name" value="HISTIDINOL-PHOSPHATE AMINOTRANSFERASE-RELATED"/>
    <property type="match status" value="1"/>
</dbReference>
<keyword evidence="14" id="KW-1185">Reference proteome</keyword>
<dbReference type="GO" id="GO:0004400">
    <property type="term" value="F:histidinol-phosphate transaminase activity"/>
    <property type="evidence" value="ECO:0007669"/>
    <property type="project" value="UniProtKB-UniRule"/>
</dbReference>
<dbReference type="Gene3D" id="3.40.640.10">
    <property type="entry name" value="Type I PLP-dependent aspartate aminotransferase-like (Major domain)"/>
    <property type="match status" value="1"/>
</dbReference>
<evidence type="ECO:0000256" key="4">
    <source>
        <dbReference type="ARBA" id="ARBA00011738"/>
    </source>
</evidence>
<reference evidence="14" key="1">
    <citation type="submission" date="2019-07" db="EMBL/GenBank/DDBJ databases">
        <title>Chitinimonas sp. nov., isolated from Ny-Alesund, arctica soil.</title>
        <authorList>
            <person name="Xu Q."/>
            <person name="Peng F."/>
        </authorList>
    </citation>
    <scope>NUCLEOTIDE SEQUENCE [LARGE SCALE GENOMIC DNA]</scope>
    <source>
        <strain evidence="14">R3-44</strain>
    </source>
</reference>
<evidence type="ECO:0000256" key="11">
    <source>
        <dbReference type="HAMAP-Rule" id="MF_01023"/>
    </source>
</evidence>
<dbReference type="Gene3D" id="3.90.1150.10">
    <property type="entry name" value="Aspartate Aminotransferase, domain 1"/>
    <property type="match status" value="1"/>
</dbReference>
<comment type="subunit">
    <text evidence="4 11">Homodimer.</text>
</comment>
<comment type="similarity">
    <text evidence="3 11">Belongs to the class-II pyridoxal-phosphate-dependent aminotransferase family. Histidinol-phosphate aminotransferase subfamily.</text>
</comment>
<dbReference type="CDD" id="cd00609">
    <property type="entry name" value="AAT_like"/>
    <property type="match status" value="1"/>
</dbReference>
<dbReference type="Proteomes" id="UP000317550">
    <property type="component" value="Chromosome"/>
</dbReference>
<evidence type="ECO:0000256" key="5">
    <source>
        <dbReference type="ARBA" id="ARBA00022576"/>
    </source>
</evidence>
<evidence type="ECO:0000256" key="3">
    <source>
        <dbReference type="ARBA" id="ARBA00007970"/>
    </source>
</evidence>
<dbReference type="NCBIfam" id="TIGR01141">
    <property type="entry name" value="hisC"/>
    <property type="match status" value="1"/>
</dbReference>
<sequence>MTAADWIRPEIAELSAYRVADATGLIKLDAMENPYPLPEGLRAELGQRLAAAALNRYPDPHGGGLKEALRTAFRIPAAADILLGNGSDELITLVCQALARPGACLLAAEPSFVMYRMNAVFSRLEYVGVPLRPDFSLDLPAMLAAIAQHRPAVVFVAYPNNPTGPRYARAEVEAILDAAPGLVVVDEAYSAFADDSLMDMAGSHPRLLVLRTLSKLGLAGIRLGYAAGPADWMAQLDKVRPPYNINVLSQVAAAFALAHLAEFDAQTAILRRERARLALALAALPGVTVFPSEANFLLLRVADAEGTFAKLRNAGILIKNLHGAHPLLLNCLRVTVGTPQENERVLSVLPTCL</sequence>
<comment type="catalytic activity">
    <reaction evidence="10 11">
        <text>L-histidinol phosphate + 2-oxoglutarate = 3-(imidazol-4-yl)-2-oxopropyl phosphate + L-glutamate</text>
        <dbReference type="Rhea" id="RHEA:23744"/>
        <dbReference type="ChEBI" id="CHEBI:16810"/>
        <dbReference type="ChEBI" id="CHEBI:29985"/>
        <dbReference type="ChEBI" id="CHEBI:57766"/>
        <dbReference type="ChEBI" id="CHEBI:57980"/>
        <dbReference type="EC" id="2.6.1.9"/>
    </reaction>
</comment>
<dbReference type="InterPro" id="IPR015424">
    <property type="entry name" value="PyrdxlP-dep_Trfase"/>
</dbReference>
<evidence type="ECO:0000256" key="1">
    <source>
        <dbReference type="ARBA" id="ARBA00001933"/>
    </source>
</evidence>
<gene>
    <name evidence="11" type="primary">hisC</name>
    <name evidence="13" type="ORF">FNU76_09005</name>
</gene>
<keyword evidence="6 11" id="KW-0028">Amino-acid biosynthesis</keyword>
<dbReference type="InterPro" id="IPR015421">
    <property type="entry name" value="PyrdxlP-dep_Trfase_major"/>
</dbReference>
<evidence type="ECO:0000256" key="6">
    <source>
        <dbReference type="ARBA" id="ARBA00022605"/>
    </source>
</evidence>
<dbReference type="SUPFAM" id="SSF53383">
    <property type="entry name" value="PLP-dependent transferases"/>
    <property type="match status" value="1"/>
</dbReference>
<comment type="cofactor">
    <cofactor evidence="1 11">
        <name>pyridoxal 5'-phosphate</name>
        <dbReference type="ChEBI" id="CHEBI:597326"/>
    </cofactor>
</comment>
<dbReference type="EMBL" id="CP041730">
    <property type="protein sequence ID" value="QDQ26494.1"/>
    <property type="molecule type" value="Genomic_DNA"/>
</dbReference>
<protein>
    <recommendedName>
        <fullName evidence="11">Histidinol-phosphate aminotransferase</fullName>
        <ecNumber evidence="11">2.6.1.9</ecNumber>
    </recommendedName>
    <alternativeName>
        <fullName evidence="11">Imidazole acetol-phosphate transaminase</fullName>
    </alternativeName>
</protein>
<name>A0A516SEA4_9NEIS</name>
<dbReference type="AlphaFoldDB" id="A0A516SEA4"/>
<dbReference type="InterPro" id="IPR005861">
    <property type="entry name" value="HisP_aminotrans"/>
</dbReference>
<accession>A0A516SEA4</accession>
<dbReference type="Pfam" id="PF00155">
    <property type="entry name" value="Aminotran_1_2"/>
    <property type="match status" value="1"/>
</dbReference>
<keyword evidence="9 11" id="KW-0368">Histidine biosynthesis</keyword>
<evidence type="ECO:0000313" key="14">
    <source>
        <dbReference type="Proteomes" id="UP000317550"/>
    </source>
</evidence>
<evidence type="ECO:0000256" key="7">
    <source>
        <dbReference type="ARBA" id="ARBA00022679"/>
    </source>
</evidence>
<dbReference type="OrthoDB" id="9809616at2"/>
<dbReference type="GO" id="GO:0000105">
    <property type="term" value="P:L-histidine biosynthetic process"/>
    <property type="evidence" value="ECO:0007669"/>
    <property type="project" value="UniProtKB-UniRule"/>
</dbReference>
<dbReference type="InterPro" id="IPR004839">
    <property type="entry name" value="Aminotransferase_I/II_large"/>
</dbReference>
<dbReference type="EC" id="2.6.1.9" evidence="11"/>
<dbReference type="KEGG" id="cari:FNU76_09005"/>
<dbReference type="RefSeq" id="WP_144277888.1">
    <property type="nucleotide sequence ID" value="NZ_CP041730.1"/>
</dbReference>
<organism evidence="13 14">
    <name type="scientific">Chitinimonas arctica</name>
    <dbReference type="NCBI Taxonomy" id="2594795"/>
    <lineage>
        <taxon>Bacteria</taxon>
        <taxon>Pseudomonadati</taxon>
        <taxon>Pseudomonadota</taxon>
        <taxon>Betaproteobacteria</taxon>
        <taxon>Neisseriales</taxon>
        <taxon>Chitinibacteraceae</taxon>
        <taxon>Chitinimonas</taxon>
    </lineage>
</organism>
<feature type="domain" description="Aminotransferase class I/classII large" evidence="12">
    <location>
        <begin position="25"/>
        <end position="348"/>
    </location>
</feature>